<organism evidence="2 3">
    <name type="scientific">Thauera mechernichensis</name>
    <dbReference type="NCBI Taxonomy" id="82788"/>
    <lineage>
        <taxon>Bacteria</taxon>
        <taxon>Pseudomonadati</taxon>
        <taxon>Pseudomonadota</taxon>
        <taxon>Betaproteobacteria</taxon>
        <taxon>Rhodocyclales</taxon>
        <taxon>Zoogloeaceae</taxon>
        <taxon>Thauera</taxon>
    </lineage>
</organism>
<sequence length="115" mass="12020">MHVRRFPGVASLAALVIAVSAPAALAGESAAAVRVKLDRAATAPLAVMLDQQTGGRYEYLADEGWRFAGQRAEAALAPAQAGESVSLFVDVPTGFVFNYVVEQGWVFAGTIGEPQ</sequence>
<feature type="signal peptide" evidence="1">
    <location>
        <begin position="1"/>
        <end position="26"/>
    </location>
</feature>
<name>A0ABW3WBY0_9RHOO</name>
<reference evidence="3" key="1">
    <citation type="journal article" date="2019" name="Int. J. Syst. Evol. Microbiol.">
        <title>The Global Catalogue of Microorganisms (GCM) 10K type strain sequencing project: providing services to taxonomists for standard genome sequencing and annotation.</title>
        <authorList>
            <consortium name="The Broad Institute Genomics Platform"/>
            <consortium name="The Broad Institute Genome Sequencing Center for Infectious Disease"/>
            <person name="Wu L."/>
            <person name="Ma J."/>
        </authorList>
    </citation>
    <scope>NUCLEOTIDE SEQUENCE [LARGE SCALE GENOMIC DNA]</scope>
    <source>
        <strain evidence="3">CCUG 48884</strain>
    </source>
</reference>
<keyword evidence="3" id="KW-1185">Reference proteome</keyword>
<protein>
    <submittedName>
        <fullName evidence="2">Uncharacterized protein</fullName>
    </submittedName>
</protein>
<keyword evidence="1" id="KW-0732">Signal</keyword>
<dbReference type="EMBL" id="JBHTMC010000007">
    <property type="protein sequence ID" value="MFD1262715.1"/>
    <property type="molecule type" value="Genomic_DNA"/>
</dbReference>
<dbReference type="Proteomes" id="UP001597158">
    <property type="component" value="Unassembled WGS sequence"/>
</dbReference>
<gene>
    <name evidence="2" type="ORF">ACFQ4M_03910</name>
</gene>
<accession>A0ABW3WBY0</accession>
<comment type="caution">
    <text evidence="2">The sequence shown here is derived from an EMBL/GenBank/DDBJ whole genome shotgun (WGS) entry which is preliminary data.</text>
</comment>
<proteinExistence type="predicted"/>
<evidence type="ECO:0000313" key="3">
    <source>
        <dbReference type="Proteomes" id="UP001597158"/>
    </source>
</evidence>
<dbReference type="RefSeq" id="WP_002930182.1">
    <property type="nucleotide sequence ID" value="NZ_JARQZE010000015.1"/>
</dbReference>
<feature type="chain" id="PRO_5046636526" evidence="1">
    <location>
        <begin position="27"/>
        <end position="115"/>
    </location>
</feature>
<evidence type="ECO:0000313" key="2">
    <source>
        <dbReference type="EMBL" id="MFD1262715.1"/>
    </source>
</evidence>
<evidence type="ECO:0000256" key="1">
    <source>
        <dbReference type="SAM" id="SignalP"/>
    </source>
</evidence>